<dbReference type="PANTHER" id="PTHR40659">
    <property type="entry name" value="NICKEL/COBALT EFFLUX SYSTEM RCNA"/>
    <property type="match status" value="1"/>
</dbReference>
<keyword evidence="10" id="KW-0921">Nickel transport</keyword>
<keyword evidence="8 13" id="KW-1133">Transmembrane helix</keyword>
<evidence type="ECO:0000256" key="6">
    <source>
        <dbReference type="ARBA" id="ARBA00022596"/>
    </source>
</evidence>
<evidence type="ECO:0000256" key="13">
    <source>
        <dbReference type="RuleBase" id="RU362101"/>
    </source>
</evidence>
<comment type="subcellular location">
    <subcellularLocation>
        <location evidence="2 13">Cell membrane</location>
        <topology evidence="2 13">Multi-pass membrane protein</topology>
    </subcellularLocation>
</comment>
<dbReference type="GO" id="GO:0005886">
    <property type="term" value="C:plasma membrane"/>
    <property type="evidence" value="ECO:0007669"/>
    <property type="project" value="UniProtKB-SubCell"/>
</dbReference>
<dbReference type="GO" id="GO:0006824">
    <property type="term" value="P:cobalt ion transport"/>
    <property type="evidence" value="ECO:0007669"/>
    <property type="project" value="UniProtKB-KW"/>
</dbReference>
<protein>
    <recommendedName>
        <fullName evidence="13">Nickel/cobalt efflux system</fullName>
    </recommendedName>
</protein>
<dbReference type="STRING" id="488538.SAR116_2222"/>
<feature type="transmembrane region" description="Helical" evidence="13">
    <location>
        <begin position="64"/>
        <end position="86"/>
    </location>
</feature>
<evidence type="ECO:0000256" key="9">
    <source>
        <dbReference type="ARBA" id="ARBA00023065"/>
    </source>
</evidence>
<feature type="transmembrane region" description="Helical" evidence="13">
    <location>
        <begin position="9"/>
        <end position="27"/>
    </location>
</feature>
<keyword evidence="11 13" id="KW-0472">Membrane</keyword>
<sequence>MHMTGRKTALLLFGTAAGLIGMVFWLGSGFNLIWSEYLIAVQSVQRDLHQSLSQALRRVETDGFSASLALIALSFFYGVFHAAGPGHGKIVISTYLLSHESQLRRGVILSLAAALIQGITAIVIVTSAVWLLDLSMRQTRSITNDVEIASFALIALVGLMIVVVRSVRLMNIFKTPSSHGDAHHHDHHDHHAHDCNHAHGPTANDLESPLSFRTFIGIVMSIGIRPCSGAVIVLLLAYALNLEMAGLLSVLAMSLGTALTVSLLATISVYLRQTAKRLLVMLPNGNLALGRIMDVVGLIGGVIIFAFGAALLNIALFAPIHPFR</sequence>
<dbReference type="InterPro" id="IPR051224">
    <property type="entry name" value="NiCoT_RcnA"/>
</dbReference>
<dbReference type="eggNOG" id="COG2215">
    <property type="taxonomic scope" value="Bacteria"/>
</dbReference>
<dbReference type="GO" id="GO:0032025">
    <property type="term" value="P:response to cobalt ion"/>
    <property type="evidence" value="ECO:0007669"/>
    <property type="project" value="TreeGrafter"/>
</dbReference>
<feature type="transmembrane region" description="Helical" evidence="13">
    <location>
        <begin position="107"/>
        <end position="132"/>
    </location>
</feature>
<evidence type="ECO:0000256" key="3">
    <source>
        <dbReference type="ARBA" id="ARBA00022426"/>
    </source>
</evidence>
<evidence type="ECO:0000256" key="5">
    <source>
        <dbReference type="ARBA" id="ARBA00022475"/>
    </source>
</evidence>
<feature type="region of interest" description="Disordered" evidence="14">
    <location>
        <begin position="180"/>
        <end position="199"/>
    </location>
</feature>
<dbReference type="PANTHER" id="PTHR40659:SF1">
    <property type="entry name" value="NICKEL_COBALT EFFLUX SYSTEM RCNA"/>
    <property type="match status" value="1"/>
</dbReference>
<dbReference type="OrthoDB" id="9812956at2"/>
<proteinExistence type="inferred from homology"/>
<dbReference type="AlphaFoldDB" id="D5BP31"/>
<comment type="similarity">
    <text evidence="13">Belongs to the NiCoT transporter (TC 2.A.52) family.</text>
</comment>
<keyword evidence="9" id="KW-0406">Ion transport</keyword>
<organism evidence="15 16">
    <name type="scientific">Puniceispirillum marinum (strain IMCC1322)</name>
    <dbReference type="NCBI Taxonomy" id="488538"/>
    <lineage>
        <taxon>Bacteria</taxon>
        <taxon>Pseudomonadati</taxon>
        <taxon>Pseudomonadota</taxon>
        <taxon>Alphaproteobacteria</taxon>
        <taxon>Candidatus Puniceispirillales</taxon>
        <taxon>Candidatus Puniceispirillaceae</taxon>
        <taxon>Candidatus Puniceispirillum</taxon>
    </lineage>
</organism>
<name>D5BP31_PUNMI</name>
<evidence type="ECO:0000256" key="14">
    <source>
        <dbReference type="SAM" id="MobiDB-lite"/>
    </source>
</evidence>
<dbReference type="EMBL" id="CP001751">
    <property type="protein sequence ID" value="ADE40465.1"/>
    <property type="molecule type" value="Genomic_DNA"/>
</dbReference>
<reference evidence="15 16" key="1">
    <citation type="journal article" date="2010" name="J. Bacteriol.">
        <title>Complete genome sequence of "Candidatus Puniceispirillum marinum" IMCC1322, a representative of the SAR116 clade in the Alphaproteobacteria.</title>
        <authorList>
            <person name="Oh H.M."/>
            <person name="Kwon K.K."/>
            <person name="Kang I."/>
            <person name="Kang S.G."/>
            <person name="Lee J.H."/>
            <person name="Kim S.J."/>
            <person name="Cho J.C."/>
        </authorList>
    </citation>
    <scope>NUCLEOTIDE SEQUENCE [LARGE SCALE GENOMIC DNA]</scope>
    <source>
        <strain evidence="15 16">IMCC1322</strain>
    </source>
</reference>
<keyword evidence="5" id="KW-1003">Cell membrane</keyword>
<keyword evidence="16" id="KW-1185">Reference proteome</keyword>
<dbReference type="GO" id="GO:0010045">
    <property type="term" value="P:response to nickel cation"/>
    <property type="evidence" value="ECO:0007669"/>
    <property type="project" value="TreeGrafter"/>
</dbReference>
<evidence type="ECO:0000256" key="8">
    <source>
        <dbReference type="ARBA" id="ARBA00022989"/>
    </source>
</evidence>
<dbReference type="Pfam" id="PF03824">
    <property type="entry name" value="NicO"/>
    <property type="match status" value="1"/>
</dbReference>
<keyword evidence="6" id="KW-0533">Nickel</keyword>
<dbReference type="InterPro" id="IPR011541">
    <property type="entry name" value="Ni/Co_transpt_high_affinity"/>
</dbReference>
<evidence type="ECO:0000313" key="15">
    <source>
        <dbReference type="EMBL" id="ADE40465.1"/>
    </source>
</evidence>
<dbReference type="HOGENOM" id="CLU_058605_0_2_5"/>
<dbReference type="GO" id="GO:0015099">
    <property type="term" value="F:nickel cation transmembrane transporter activity"/>
    <property type="evidence" value="ECO:0007669"/>
    <property type="project" value="UniProtKB-UniRule"/>
</dbReference>
<evidence type="ECO:0000256" key="12">
    <source>
        <dbReference type="ARBA" id="ARBA00023285"/>
    </source>
</evidence>
<evidence type="ECO:0000256" key="4">
    <source>
        <dbReference type="ARBA" id="ARBA00022448"/>
    </source>
</evidence>
<evidence type="ECO:0000256" key="7">
    <source>
        <dbReference type="ARBA" id="ARBA00022692"/>
    </source>
</evidence>
<keyword evidence="15" id="KW-0413">Isomerase</keyword>
<dbReference type="Proteomes" id="UP000007460">
    <property type="component" value="Chromosome"/>
</dbReference>
<keyword evidence="12" id="KW-0170">Cobalt</keyword>
<gene>
    <name evidence="15" type="ordered locus">SAR116_2222</name>
</gene>
<accession>D5BP31</accession>
<evidence type="ECO:0000313" key="16">
    <source>
        <dbReference type="Proteomes" id="UP000007460"/>
    </source>
</evidence>
<feature type="transmembrane region" description="Helical" evidence="13">
    <location>
        <begin position="246"/>
        <end position="271"/>
    </location>
</feature>
<comment type="function">
    <text evidence="1">Efflux system for nickel and cobalt.</text>
</comment>
<dbReference type="GO" id="GO:0016853">
    <property type="term" value="F:isomerase activity"/>
    <property type="evidence" value="ECO:0007669"/>
    <property type="project" value="UniProtKB-KW"/>
</dbReference>
<keyword evidence="7 13" id="KW-0812">Transmembrane</keyword>
<evidence type="ECO:0000256" key="2">
    <source>
        <dbReference type="ARBA" id="ARBA00004651"/>
    </source>
</evidence>
<keyword evidence="3" id="KW-0171">Cobalt transport</keyword>
<dbReference type="KEGG" id="apb:SAR116_2222"/>
<feature type="transmembrane region" description="Helical" evidence="13">
    <location>
        <begin position="292"/>
        <end position="318"/>
    </location>
</feature>
<feature type="transmembrane region" description="Helical" evidence="13">
    <location>
        <begin position="148"/>
        <end position="167"/>
    </location>
</feature>
<feature type="compositionally biased region" description="Basic and acidic residues" evidence="14">
    <location>
        <begin position="180"/>
        <end position="197"/>
    </location>
</feature>
<evidence type="ECO:0000256" key="1">
    <source>
        <dbReference type="ARBA" id="ARBA00002510"/>
    </source>
</evidence>
<evidence type="ECO:0000256" key="10">
    <source>
        <dbReference type="ARBA" id="ARBA00023112"/>
    </source>
</evidence>
<keyword evidence="4 13" id="KW-0813">Transport</keyword>
<feature type="transmembrane region" description="Helical" evidence="13">
    <location>
        <begin position="215"/>
        <end position="240"/>
    </location>
</feature>
<dbReference type="GO" id="GO:0046583">
    <property type="term" value="F:monoatomic cation efflux transmembrane transporter activity"/>
    <property type="evidence" value="ECO:0007669"/>
    <property type="project" value="TreeGrafter"/>
</dbReference>
<evidence type="ECO:0000256" key="11">
    <source>
        <dbReference type="ARBA" id="ARBA00023136"/>
    </source>
</evidence>